<dbReference type="SFLD" id="SFLDG01140">
    <property type="entry name" value="C2.B:_Phosphomannomutase_and_P"/>
    <property type="match status" value="1"/>
</dbReference>
<dbReference type="SUPFAM" id="SSF56784">
    <property type="entry name" value="HAD-like"/>
    <property type="match status" value="1"/>
</dbReference>
<dbReference type="GO" id="GO:0005829">
    <property type="term" value="C:cytosol"/>
    <property type="evidence" value="ECO:0007669"/>
    <property type="project" value="TreeGrafter"/>
</dbReference>
<dbReference type="PANTHER" id="PTHR10000:SF8">
    <property type="entry name" value="HAD SUPERFAMILY HYDROLASE-LIKE, TYPE 3"/>
    <property type="match status" value="1"/>
</dbReference>
<dbReference type="EMBL" id="NOWF01000005">
    <property type="protein sequence ID" value="OYD07850.1"/>
    <property type="molecule type" value="Genomic_DNA"/>
</dbReference>
<keyword evidence="3" id="KW-1185">Reference proteome</keyword>
<dbReference type="Pfam" id="PF08282">
    <property type="entry name" value="Hydrolase_3"/>
    <property type="match status" value="1"/>
</dbReference>
<dbReference type="NCBIfam" id="TIGR00099">
    <property type="entry name" value="Cof-subfamily"/>
    <property type="match status" value="1"/>
</dbReference>
<gene>
    <name evidence="2" type="ORF">CHM34_09000</name>
</gene>
<evidence type="ECO:0000313" key="2">
    <source>
        <dbReference type="EMBL" id="OYD07850.1"/>
    </source>
</evidence>
<dbReference type="PROSITE" id="PS01228">
    <property type="entry name" value="COF_1"/>
    <property type="match status" value="1"/>
</dbReference>
<organism evidence="2 3">
    <name type="scientific">Paludifilum halophilum</name>
    <dbReference type="NCBI Taxonomy" id="1642702"/>
    <lineage>
        <taxon>Bacteria</taxon>
        <taxon>Bacillati</taxon>
        <taxon>Bacillota</taxon>
        <taxon>Bacilli</taxon>
        <taxon>Bacillales</taxon>
        <taxon>Thermoactinomycetaceae</taxon>
        <taxon>Paludifilum</taxon>
    </lineage>
</organism>
<dbReference type="InterPro" id="IPR023214">
    <property type="entry name" value="HAD_sf"/>
</dbReference>
<evidence type="ECO:0000256" key="1">
    <source>
        <dbReference type="SAM" id="MobiDB-lite"/>
    </source>
</evidence>
<dbReference type="GO" id="GO:0000287">
    <property type="term" value="F:magnesium ion binding"/>
    <property type="evidence" value="ECO:0007669"/>
    <property type="project" value="TreeGrafter"/>
</dbReference>
<dbReference type="InterPro" id="IPR000150">
    <property type="entry name" value="Cof"/>
</dbReference>
<dbReference type="Gene3D" id="3.30.1240.10">
    <property type="match status" value="1"/>
</dbReference>
<reference evidence="2 3" key="1">
    <citation type="submission" date="2017-07" db="EMBL/GenBank/DDBJ databases">
        <title>The genome sequence of Paludifilum halophilum highlights mechanisms for microbial adaptation to high salt environemnts.</title>
        <authorList>
            <person name="Belbahri L."/>
        </authorList>
    </citation>
    <scope>NUCLEOTIDE SEQUENCE [LARGE SCALE GENOMIC DNA]</scope>
    <source>
        <strain evidence="2 3">DSM 102817</strain>
    </source>
</reference>
<name>A0A235B6D2_9BACL</name>
<dbReference type="InterPro" id="IPR036412">
    <property type="entry name" value="HAD-like_sf"/>
</dbReference>
<sequence>MRSGGNRPNCDGPASAGGDHASIAGEKCRCDGKERDLLIQLIVSDLDGTLLNGGQRIDPEDRKALRQAVQRGTEICLASGRMQEELNQVAEAIGLSVHGISQNGSFVQTRDGRSLLRKTFSLELAREIYDRTAEYDELFSMVCFEHRLLTPEKRGIADRIMKRLFAPIEVSPEIRQQLGREFLPCKFSFFGDLELIRRMKRDLEERYSGEIDLFISDKDCLDVMPVGVSKGNGLQVLVHHLGLGPDEVLCIGDAFNDVSMFEMFPTFSFAMDHSPDGVKKKARMAAGSVAEAVHRVMVDS</sequence>
<protein>
    <recommendedName>
        <fullName evidence="4">Hydrolase</fullName>
    </recommendedName>
</protein>
<evidence type="ECO:0000313" key="3">
    <source>
        <dbReference type="Proteomes" id="UP000215459"/>
    </source>
</evidence>
<evidence type="ECO:0008006" key="4">
    <source>
        <dbReference type="Google" id="ProtNLM"/>
    </source>
</evidence>
<proteinExistence type="predicted"/>
<dbReference type="NCBIfam" id="TIGR01484">
    <property type="entry name" value="HAD-SF-IIB"/>
    <property type="match status" value="1"/>
</dbReference>
<dbReference type="Gene3D" id="3.40.50.1000">
    <property type="entry name" value="HAD superfamily/HAD-like"/>
    <property type="match status" value="1"/>
</dbReference>
<dbReference type="SFLD" id="SFLDS00003">
    <property type="entry name" value="Haloacid_Dehalogenase"/>
    <property type="match status" value="1"/>
</dbReference>
<accession>A0A235B6D2</accession>
<dbReference type="InterPro" id="IPR006379">
    <property type="entry name" value="HAD-SF_hydro_IIB"/>
</dbReference>
<comment type="caution">
    <text evidence="2">The sequence shown here is derived from an EMBL/GenBank/DDBJ whole genome shotgun (WGS) entry which is preliminary data.</text>
</comment>
<feature type="region of interest" description="Disordered" evidence="1">
    <location>
        <begin position="1"/>
        <end position="23"/>
    </location>
</feature>
<dbReference type="AlphaFoldDB" id="A0A235B6D2"/>
<dbReference type="Proteomes" id="UP000215459">
    <property type="component" value="Unassembled WGS sequence"/>
</dbReference>
<dbReference type="GO" id="GO:0016791">
    <property type="term" value="F:phosphatase activity"/>
    <property type="evidence" value="ECO:0007669"/>
    <property type="project" value="TreeGrafter"/>
</dbReference>
<dbReference type="PANTHER" id="PTHR10000">
    <property type="entry name" value="PHOSPHOSERINE PHOSPHATASE"/>
    <property type="match status" value="1"/>
</dbReference>